<keyword evidence="3" id="KW-1185">Reference proteome</keyword>
<sequence length="80" mass="8682">MQRGDAIPTELGENTQTPGHSRGHRQCRSPHRRRIGGACTKITGEGLDAVTSPFQPRPGLERYAQPAPADFGPYTTYCGT</sequence>
<dbReference type="Proteomes" id="UP000186104">
    <property type="component" value="Chromosome"/>
</dbReference>
<dbReference type="EMBL" id="CP015961">
    <property type="protein sequence ID" value="ANI93613.1"/>
    <property type="molecule type" value="Genomic_DNA"/>
</dbReference>
<proteinExistence type="predicted"/>
<dbReference type="RefSeq" id="WP_067477558.1">
    <property type="nucleotide sequence ID" value="NZ_CP015961.1"/>
</dbReference>
<evidence type="ECO:0000256" key="1">
    <source>
        <dbReference type="SAM" id="MobiDB-lite"/>
    </source>
</evidence>
<feature type="compositionally biased region" description="Basic residues" evidence="1">
    <location>
        <begin position="21"/>
        <end position="32"/>
    </location>
</feature>
<name>A0A173LNY2_9ACTN</name>
<organism evidence="2 3">
    <name type="scientific">Dietzia timorensis</name>
    <dbReference type="NCBI Taxonomy" id="499555"/>
    <lineage>
        <taxon>Bacteria</taxon>
        <taxon>Bacillati</taxon>
        <taxon>Actinomycetota</taxon>
        <taxon>Actinomycetes</taxon>
        <taxon>Mycobacteriales</taxon>
        <taxon>Dietziaceae</taxon>
        <taxon>Dietzia</taxon>
    </lineage>
</organism>
<feature type="region of interest" description="Disordered" evidence="1">
    <location>
        <begin position="55"/>
        <end position="80"/>
    </location>
</feature>
<accession>A0A173LNY2</accession>
<feature type="region of interest" description="Disordered" evidence="1">
    <location>
        <begin position="1"/>
        <end position="32"/>
    </location>
</feature>
<gene>
    <name evidence="2" type="ORF">BJL86_2853</name>
</gene>
<protein>
    <submittedName>
        <fullName evidence="2">UPF0061 protein</fullName>
    </submittedName>
</protein>
<dbReference type="KEGG" id="dtm:BJL86_2853"/>
<evidence type="ECO:0000313" key="3">
    <source>
        <dbReference type="Proteomes" id="UP000186104"/>
    </source>
</evidence>
<dbReference type="STRING" id="499555.BJL86_2853"/>
<evidence type="ECO:0000313" key="2">
    <source>
        <dbReference type="EMBL" id="ANI93613.1"/>
    </source>
</evidence>
<dbReference type="AlphaFoldDB" id="A0A173LNY2"/>
<reference evidence="2 3" key="1">
    <citation type="submission" date="2016-06" db="EMBL/GenBank/DDBJ databases">
        <title>Complete genome sequence of a saline-alkali tolerant type strain Dietzia timorensis ID05-A0528T.</title>
        <authorList>
            <person name="Wu X."/>
        </authorList>
    </citation>
    <scope>NUCLEOTIDE SEQUENCE [LARGE SCALE GENOMIC DNA]</scope>
    <source>
        <strain evidence="2 3">ID05-A0528</strain>
    </source>
</reference>